<dbReference type="Proteomes" id="UP000197596">
    <property type="component" value="Unassembled WGS sequence"/>
</dbReference>
<accession>A0A246WS08</accession>
<keyword evidence="9" id="KW-1185">Reference proteome</keyword>
<sequence>MKQPTSRRDFIRSAGAASLALAAGSWPGRAHAAEFTLKYANNLALTHPMNIRAAEMAKAISEQSRGRVEIQIYPNNQLGGDTDMLAQVRSGAIDMFTLSSLTLGTLVPVTQISGMGFAFKDYDTVWAALDGDLGAHMRQEVQAKSTLFAFEKIWDNGYRQITNSAKPIASPDDLKGMKLRVPPSPLWTSMFKALGVSPTSINFAEVYSALQTGIVQGQENPLAIIYTSKLYEVQKYCSMTNHMWDGFWMLGNKKSFEKLPKDLQELIRTNVNAAGVKQREDVRKLNESLAGELKAKGIQLNEADHQAFHAKLKQAGFYEEWRKKFGDQAWAILEKYSGKLA</sequence>
<dbReference type="InterPro" id="IPR006311">
    <property type="entry name" value="TAT_signal"/>
</dbReference>
<dbReference type="AlphaFoldDB" id="A0A246WS08"/>
<evidence type="ECO:0000256" key="5">
    <source>
        <dbReference type="SAM" id="SignalP"/>
    </source>
</evidence>
<comment type="subcellular location">
    <subcellularLocation>
        <location evidence="1">Cell envelope</location>
    </subcellularLocation>
</comment>
<dbReference type="Proteomes" id="UP000536746">
    <property type="component" value="Unassembled WGS sequence"/>
</dbReference>
<proteinExistence type="inferred from homology"/>
<gene>
    <name evidence="7" type="ORF">CEJ42_09990</name>
    <name evidence="6" type="ORF">HNO84_03780</name>
</gene>
<dbReference type="InterPro" id="IPR038404">
    <property type="entry name" value="TRAP_DctP_sf"/>
</dbReference>
<dbReference type="InterPro" id="IPR004682">
    <property type="entry name" value="TRAP_DctP"/>
</dbReference>
<evidence type="ECO:0000313" key="8">
    <source>
        <dbReference type="Proteomes" id="UP000197596"/>
    </source>
</evidence>
<evidence type="ECO:0000313" key="9">
    <source>
        <dbReference type="Proteomes" id="UP000536746"/>
    </source>
</evidence>
<dbReference type="NCBIfam" id="TIGR01409">
    <property type="entry name" value="TAT_signal_seq"/>
    <property type="match status" value="1"/>
</dbReference>
<organism evidence="7 8">
    <name type="scientific">Herbaspirillum robiniae</name>
    <dbReference type="NCBI Taxonomy" id="2014887"/>
    <lineage>
        <taxon>Bacteria</taxon>
        <taxon>Pseudomonadati</taxon>
        <taxon>Pseudomonadota</taxon>
        <taxon>Betaproteobacteria</taxon>
        <taxon>Burkholderiales</taxon>
        <taxon>Oxalobacteraceae</taxon>
        <taxon>Herbaspirillum</taxon>
    </lineage>
</organism>
<dbReference type="NCBIfam" id="TIGR00787">
    <property type="entry name" value="dctP"/>
    <property type="match status" value="1"/>
</dbReference>
<name>A0A246WS08_9BURK</name>
<dbReference type="GO" id="GO:0055085">
    <property type="term" value="P:transmembrane transport"/>
    <property type="evidence" value="ECO:0007669"/>
    <property type="project" value="InterPro"/>
</dbReference>
<dbReference type="InterPro" id="IPR018389">
    <property type="entry name" value="DctP_fam"/>
</dbReference>
<dbReference type="CDD" id="cd13603">
    <property type="entry name" value="PBP2_TRAP_Siap_TeaA_like"/>
    <property type="match status" value="1"/>
</dbReference>
<reference evidence="7 8" key="1">
    <citation type="submission" date="2017-06" db="EMBL/GenBank/DDBJ databases">
        <title>Herbaspirillum phytohormonus sp. nov., isolated from the root nodule of Robinia pseudoacacia in lead-zinc mine.</title>
        <authorList>
            <person name="Fan M."/>
            <person name="Lin Y."/>
        </authorList>
    </citation>
    <scope>NUCLEOTIDE SEQUENCE [LARGE SCALE GENOMIC DNA]</scope>
    <source>
        <strain evidence="7 8">HZ10</strain>
    </source>
</reference>
<dbReference type="EMBL" id="JABFMT010000002">
    <property type="protein sequence ID" value="NUU00706.1"/>
    <property type="molecule type" value="Genomic_DNA"/>
</dbReference>
<dbReference type="RefSeq" id="WP_079216357.1">
    <property type="nucleotide sequence ID" value="NZ_CP018845.1"/>
</dbReference>
<dbReference type="OrthoDB" id="9794826at2"/>
<comment type="caution">
    <text evidence="7">The sequence shown here is derived from an EMBL/GenBank/DDBJ whole genome shotgun (WGS) entry which is preliminary data.</text>
</comment>
<feature type="signal peptide" evidence="5">
    <location>
        <begin position="1"/>
        <end position="32"/>
    </location>
</feature>
<evidence type="ECO:0000313" key="7">
    <source>
        <dbReference type="EMBL" id="OWY29182.1"/>
    </source>
</evidence>
<comment type="similarity">
    <text evidence="2">Belongs to the bacterial solute-binding protein 7 family.</text>
</comment>
<dbReference type="NCBIfam" id="NF037995">
    <property type="entry name" value="TRAP_S1"/>
    <property type="match status" value="1"/>
</dbReference>
<dbReference type="Pfam" id="PF03480">
    <property type="entry name" value="DctP"/>
    <property type="match status" value="1"/>
</dbReference>
<feature type="chain" id="PRO_5012219274" evidence="5">
    <location>
        <begin position="33"/>
        <end position="341"/>
    </location>
</feature>
<dbReference type="PIRSF" id="PIRSF006470">
    <property type="entry name" value="DctB"/>
    <property type="match status" value="1"/>
</dbReference>
<keyword evidence="4 5" id="KW-0732">Signal</keyword>
<evidence type="ECO:0000313" key="6">
    <source>
        <dbReference type="EMBL" id="NUU00706.1"/>
    </source>
</evidence>
<dbReference type="Gene3D" id="3.40.190.170">
    <property type="entry name" value="Bacterial extracellular solute-binding protein, family 7"/>
    <property type="match status" value="1"/>
</dbReference>
<evidence type="ECO:0000256" key="2">
    <source>
        <dbReference type="ARBA" id="ARBA00009023"/>
    </source>
</evidence>
<dbReference type="InterPro" id="IPR019546">
    <property type="entry name" value="TAT_signal_bac_arc"/>
</dbReference>
<dbReference type="PROSITE" id="PS51318">
    <property type="entry name" value="TAT"/>
    <property type="match status" value="1"/>
</dbReference>
<dbReference type="GO" id="GO:0030288">
    <property type="term" value="C:outer membrane-bounded periplasmic space"/>
    <property type="evidence" value="ECO:0007669"/>
    <property type="project" value="InterPro"/>
</dbReference>
<evidence type="ECO:0000256" key="1">
    <source>
        <dbReference type="ARBA" id="ARBA00004196"/>
    </source>
</evidence>
<keyword evidence="3" id="KW-0813">Transport</keyword>
<dbReference type="PANTHER" id="PTHR33376">
    <property type="match status" value="1"/>
</dbReference>
<evidence type="ECO:0000256" key="3">
    <source>
        <dbReference type="ARBA" id="ARBA00022448"/>
    </source>
</evidence>
<evidence type="ECO:0000256" key="4">
    <source>
        <dbReference type="ARBA" id="ARBA00022729"/>
    </source>
</evidence>
<reference evidence="6 9" key="2">
    <citation type="journal article" date="2020" name="Front. Plant Sci.">
        <title>Isolation of Rhizosphere Bacteria That Improve Quality and Water Stress Tolerance in Greenhouse Ornamentals.</title>
        <authorList>
            <person name="Nordstedt N.P."/>
            <person name="Jones M.L."/>
        </authorList>
    </citation>
    <scope>NUCLEOTIDE SEQUENCE [LARGE SCALE GENOMIC DNA]</scope>
    <source>
        <strain evidence="6 9">C6C2</strain>
    </source>
</reference>
<dbReference type="PANTHER" id="PTHR33376:SF4">
    <property type="entry name" value="SIALIC ACID-BINDING PERIPLASMIC PROTEIN SIAP"/>
    <property type="match status" value="1"/>
</dbReference>
<dbReference type="EMBL" id="NJGU01000005">
    <property type="protein sequence ID" value="OWY29182.1"/>
    <property type="molecule type" value="Genomic_DNA"/>
</dbReference>
<protein>
    <submittedName>
        <fullName evidence="7">ABC transporter substrate-binding protein</fullName>
    </submittedName>
    <submittedName>
        <fullName evidence="6">TRAP transporter substrate-binding protein</fullName>
    </submittedName>
</protein>